<evidence type="ECO:0000313" key="2">
    <source>
        <dbReference type="Proteomes" id="UP000886602"/>
    </source>
</evidence>
<reference evidence="1" key="1">
    <citation type="submission" date="2020-10" db="EMBL/GenBank/DDBJ databases">
        <title>Connecting structure to function with the recovery of over 1000 high-quality activated sludge metagenome-assembled genomes encoding full-length rRNA genes using long-read sequencing.</title>
        <authorList>
            <person name="Singleton C.M."/>
            <person name="Petriglieri F."/>
            <person name="Kristensen J.M."/>
            <person name="Kirkegaard R.H."/>
            <person name="Michaelsen T.Y."/>
            <person name="Andersen M.H."/>
            <person name="Karst S.M."/>
            <person name="Dueholm M.S."/>
            <person name="Nielsen P.H."/>
            <person name="Albertsen M."/>
        </authorList>
    </citation>
    <scope>NUCLEOTIDE SEQUENCE</scope>
    <source>
        <strain evidence="1">EsbW_18-Q3-R4-48_MAXAC.044</strain>
    </source>
</reference>
<dbReference type="AlphaFoldDB" id="A0A9D7II00"/>
<sequence>MDYQHIIDFWFLETKPAQWWRQSDEFDRRIGERFGAVLAQAEQCELHAWRAAAQGRLAEIIVLDQFSRTIHRATAQAFASDSLALALAQEAIAAHADDALEPAKKAFLYMPFMHSESPEMHAIAVSLFGQVGLESYLQFELRHKAIIDRFGRYPHRNALLGRASSEEEIEFLKTPGSSF</sequence>
<organism evidence="1 2">
    <name type="scientific">Candidatus Propionivibrio dominans</name>
    <dbReference type="NCBI Taxonomy" id="2954373"/>
    <lineage>
        <taxon>Bacteria</taxon>
        <taxon>Pseudomonadati</taxon>
        <taxon>Pseudomonadota</taxon>
        <taxon>Betaproteobacteria</taxon>
        <taxon>Rhodocyclales</taxon>
        <taxon>Rhodocyclaceae</taxon>
        <taxon>Propionivibrio</taxon>
    </lineage>
</organism>
<accession>A0A9D7II00</accession>
<dbReference type="Gene3D" id="1.20.58.320">
    <property type="entry name" value="TPR-like"/>
    <property type="match status" value="1"/>
</dbReference>
<dbReference type="InterPro" id="IPR011990">
    <property type="entry name" value="TPR-like_helical_dom_sf"/>
</dbReference>
<dbReference type="InterPro" id="IPR010323">
    <property type="entry name" value="DUF924"/>
</dbReference>
<dbReference type="Proteomes" id="UP000886602">
    <property type="component" value="Unassembled WGS sequence"/>
</dbReference>
<dbReference type="EMBL" id="JADJNC010000060">
    <property type="protein sequence ID" value="MBK7425089.1"/>
    <property type="molecule type" value="Genomic_DNA"/>
</dbReference>
<dbReference type="SUPFAM" id="SSF48452">
    <property type="entry name" value="TPR-like"/>
    <property type="match status" value="1"/>
</dbReference>
<proteinExistence type="predicted"/>
<protein>
    <submittedName>
        <fullName evidence="1">DUF924 domain-containing protein</fullName>
    </submittedName>
</protein>
<dbReference type="Pfam" id="PF06041">
    <property type="entry name" value="DUF924"/>
    <property type="match status" value="1"/>
</dbReference>
<dbReference type="Gene3D" id="1.25.40.10">
    <property type="entry name" value="Tetratricopeptide repeat domain"/>
    <property type="match status" value="1"/>
</dbReference>
<evidence type="ECO:0000313" key="1">
    <source>
        <dbReference type="EMBL" id="MBK7425089.1"/>
    </source>
</evidence>
<comment type="caution">
    <text evidence="1">The sequence shown here is derived from an EMBL/GenBank/DDBJ whole genome shotgun (WGS) entry which is preliminary data.</text>
</comment>
<name>A0A9D7II00_9RHOO</name>
<gene>
    <name evidence="1" type="ORF">IPJ48_19530</name>
</gene>